<dbReference type="Gene3D" id="1.10.287.470">
    <property type="entry name" value="Helix hairpin bin"/>
    <property type="match status" value="1"/>
</dbReference>
<comment type="caution">
    <text evidence="8">The sequence shown here is derived from an EMBL/GenBank/DDBJ whole genome shotgun (WGS) entry which is preliminary data.</text>
</comment>
<evidence type="ECO:0000313" key="8">
    <source>
        <dbReference type="EMBL" id="NHO68293.1"/>
    </source>
</evidence>
<dbReference type="PANTHER" id="PTHR30469:SF12">
    <property type="entry name" value="MULTIDRUG RESISTANCE PROTEIN MDTA"/>
    <property type="match status" value="1"/>
</dbReference>
<dbReference type="AlphaFoldDB" id="A0A9E5MPV2"/>
<dbReference type="Pfam" id="PF25917">
    <property type="entry name" value="BSH_RND"/>
    <property type="match status" value="1"/>
</dbReference>
<dbReference type="Gene3D" id="2.40.30.170">
    <property type="match status" value="1"/>
</dbReference>
<feature type="coiled-coil region" evidence="4">
    <location>
        <begin position="112"/>
        <end position="179"/>
    </location>
</feature>
<evidence type="ECO:0000313" key="9">
    <source>
        <dbReference type="Proteomes" id="UP000787472"/>
    </source>
</evidence>
<dbReference type="InterPro" id="IPR058625">
    <property type="entry name" value="MdtA-like_BSH"/>
</dbReference>
<comment type="subcellular location">
    <subcellularLocation>
        <location evidence="1">Cell envelope</location>
    </subcellularLocation>
</comment>
<evidence type="ECO:0000259" key="6">
    <source>
        <dbReference type="Pfam" id="PF25917"/>
    </source>
</evidence>
<reference evidence="8" key="1">
    <citation type="submission" date="2020-03" db="EMBL/GenBank/DDBJ databases">
        <authorList>
            <person name="Guo F."/>
        </authorList>
    </citation>
    <scope>NUCLEOTIDE SEQUENCE</scope>
    <source>
        <strain evidence="8">JCM 30134</strain>
    </source>
</reference>
<evidence type="ECO:0000256" key="1">
    <source>
        <dbReference type="ARBA" id="ARBA00004196"/>
    </source>
</evidence>
<dbReference type="Gene3D" id="2.40.50.100">
    <property type="match status" value="1"/>
</dbReference>
<feature type="domain" description="Multidrug resistance protein MdtA-like barrel-sandwich hybrid" evidence="6">
    <location>
        <begin position="74"/>
        <end position="213"/>
    </location>
</feature>
<dbReference type="GO" id="GO:1990281">
    <property type="term" value="C:efflux pump complex"/>
    <property type="evidence" value="ECO:0007669"/>
    <property type="project" value="TreeGrafter"/>
</dbReference>
<organism evidence="8 9">
    <name type="scientific">Pseudomaricurvus hydrocarbonicus</name>
    <dbReference type="NCBI Taxonomy" id="1470433"/>
    <lineage>
        <taxon>Bacteria</taxon>
        <taxon>Pseudomonadati</taxon>
        <taxon>Pseudomonadota</taxon>
        <taxon>Gammaproteobacteria</taxon>
        <taxon>Cellvibrionales</taxon>
        <taxon>Cellvibrionaceae</taxon>
        <taxon>Pseudomaricurvus</taxon>
    </lineage>
</organism>
<evidence type="ECO:0000256" key="2">
    <source>
        <dbReference type="ARBA" id="ARBA00009477"/>
    </source>
</evidence>
<sequence>MEVKRKQLLTAAAVLGGFLLLAIVIANNGPSPKRHTAPAKPLIKVNSQVVQPTEFQFKLSSFGSVQPRTQSLLVSQVNGVIIEVNPIFRDGGFFNKGDVLVQIDDRDYQAAAKVAKSELLQAQLSLEEEKARSHQAQKDWQRLGDGEPASDLVLRKPQLAAAQAQLFSAQANFEKAQLDLERTRIRAPYNGRVKSAMVDLGQFVNSNSQLAEIFATDVVEIRLPLKNSELAMINLPENYRGLAVSPEEYPDVMIESDLGEHQQWQGKIVRTEAAIDENSHQLYVVAQIQDPFAVAQSDKTPLKIGQYVTARIDGKTVKNALVVPASSVYQGSYLYVIENGALQRRNVALSFQTSEQAVISQGLTPGSEVIVSPLGQVTSGTLVSVMQQKPESDTSDVSPTLQAANGNSQHNAAGEQP</sequence>
<dbReference type="GO" id="GO:0015562">
    <property type="term" value="F:efflux transmembrane transporter activity"/>
    <property type="evidence" value="ECO:0007669"/>
    <property type="project" value="TreeGrafter"/>
</dbReference>
<dbReference type="Pfam" id="PF25967">
    <property type="entry name" value="RND-MFP_C"/>
    <property type="match status" value="1"/>
</dbReference>
<protein>
    <submittedName>
        <fullName evidence="8">Efflux RND transporter periplasmic adaptor subunit</fullName>
    </submittedName>
</protein>
<name>A0A9E5MPV2_9GAMM</name>
<comment type="similarity">
    <text evidence="2">Belongs to the membrane fusion protein (MFP) (TC 8.A.1) family.</text>
</comment>
<evidence type="ECO:0000256" key="5">
    <source>
        <dbReference type="SAM" id="MobiDB-lite"/>
    </source>
</evidence>
<keyword evidence="3" id="KW-0813">Transport</keyword>
<dbReference type="InterPro" id="IPR006143">
    <property type="entry name" value="RND_pump_MFP"/>
</dbReference>
<feature type="domain" description="Multidrug resistance protein MdtA-like C-terminal permuted SH3" evidence="7">
    <location>
        <begin position="319"/>
        <end position="374"/>
    </location>
</feature>
<gene>
    <name evidence="8" type="ORF">G8770_22305</name>
</gene>
<evidence type="ECO:0000256" key="4">
    <source>
        <dbReference type="SAM" id="Coils"/>
    </source>
</evidence>
<accession>A0A9E5MPV2</accession>
<evidence type="ECO:0000256" key="3">
    <source>
        <dbReference type="ARBA" id="ARBA00022448"/>
    </source>
</evidence>
<dbReference type="NCBIfam" id="TIGR01730">
    <property type="entry name" value="RND_mfp"/>
    <property type="match status" value="1"/>
</dbReference>
<feature type="compositionally biased region" description="Polar residues" evidence="5">
    <location>
        <begin position="388"/>
        <end position="411"/>
    </location>
</feature>
<dbReference type="EMBL" id="JAAONZ010000027">
    <property type="protein sequence ID" value="NHO68293.1"/>
    <property type="molecule type" value="Genomic_DNA"/>
</dbReference>
<keyword evidence="9" id="KW-1185">Reference proteome</keyword>
<dbReference type="InterPro" id="IPR058627">
    <property type="entry name" value="MdtA-like_C"/>
</dbReference>
<proteinExistence type="inferred from homology"/>
<feature type="region of interest" description="Disordered" evidence="5">
    <location>
        <begin position="388"/>
        <end position="417"/>
    </location>
</feature>
<dbReference type="Gene3D" id="2.40.420.20">
    <property type="match status" value="1"/>
</dbReference>
<dbReference type="SUPFAM" id="SSF111369">
    <property type="entry name" value="HlyD-like secretion proteins"/>
    <property type="match status" value="1"/>
</dbReference>
<dbReference type="Proteomes" id="UP000787472">
    <property type="component" value="Unassembled WGS sequence"/>
</dbReference>
<evidence type="ECO:0000259" key="7">
    <source>
        <dbReference type="Pfam" id="PF25967"/>
    </source>
</evidence>
<dbReference type="PANTHER" id="PTHR30469">
    <property type="entry name" value="MULTIDRUG RESISTANCE PROTEIN MDTA"/>
    <property type="match status" value="1"/>
</dbReference>
<keyword evidence="4" id="KW-0175">Coiled coil</keyword>